<sequence>MHRQDCYLILLYTVQ</sequence>
<protein>
    <submittedName>
        <fullName evidence="1">Uncharacterized protein</fullName>
    </submittedName>
</protein>
<organism evidence="1">
    <name type="scientific">Anguilla anguilla</name>
    <name type="common">European freshwater eel</name>
    <name type="synonym">Muraena anguilla</name>
    <dbReference type="NCBI Taxonomy" id="7936"/>
    <lineage>
        <taxon>Eukaryota</taxon>
        <taxon>Metazoa</taxon>
        <taxon>Chordata</taxon>
        <taxon>Craniata</taxon>
        <taxon>Vertebrata</taxon>
        <taxon>Euteleostomi</taxon>
        <taxon>Actinopterygii</taxon>
        <taxon>Neopterygii</taxon>
        <taxon>Teleostei</taxon>
        <taxon>Anguilliformes</taxon>
        <taxon>Anguillidae</taxon>
        <taxon>Anguilla</taxon>
    </lineage>
</organism>
<name>A0A0E9XPP0_ANGAN</name>
<evidence type="ECO:0000313" key="1">
    <source>
        <dbReference type="EMBL" id="JAI04377.1"/>
    </source>
</evidence>
<accession>A0A0E9XPP0</accession>
<reference evidence="1" key="2">
    <citation type="journal article" date="2015" name="Fish Shellfish Immunol.">
        <title>Early steps in the European eel (Anguilla anguilla)-Vibrio vulnificus interaction in the gills: Role of the RtxA13 toxin.</title>
        <authorList>
            <person name="Callol A."/>
            <person name="Pajuelo D."/>
            <person name="Ebbesson L."/>
            <person name="Teles M."/>
            <person name="MacKenzie S."/>
            <person name="Amaro C."/>
        </authorList>
    </citation>
    <scope>NUCLEOTIDE SEQUENCE</scope>
</reference>
<dbReference type="EMBL" id="GBXM01004201">
    <property type="protein sequence ID" value="JAI04377.1"/>
    <property type="molecule type" value="Transcribed_RNA"/>
</dbReference>
<reference evidence="1" key="1">
    <citation type="submission" date="2014-11" db="EMBL/GenBank/DDBJ databases">
        <authorList>
            <person name="Amaro Gonzalez C."/>
        </authorList>
    </citation>
    <scope>NUCLEOTIDE SEQUENCE</scope>
</reference>
<proteinExistence type="predicted"/>